<evidence type="ECO:0000256" key="13">
    <source>
        <dbReference type="ARBA" id="ARBA00049417"/>
    </source>
</evidence>
<name>A0A249SNG2_9MOLU</name>
<dbReference type="RefSeq" id="WP_027875394.1">
    <property type="nucleotide sequence ID" value="NZ_CP023173.1"/>
</dbReference>
<evidence type="ECO:0000313" key="16">
    <source>
        <dbReference type="EMBL" id="ASZ09139.1"/>
    </source>
</evidence>
<dbReference type="Gene3D" id="1.10.3210.10">
    <property type="entry name" value="Hypothetical protein af1432"/>
    <property type="match status" value="1"/>
</dbReference>
<dbReference type="KEGG" id="mchc:CK556_02055"/>
<evidence type="ECO:0000256" key="3">
    <source>
        <dbReference type="ARBA" id="ARBA00022642"/>
    </source>
</evidence>
<evidence type="ECO:0000256" key="11">
    <source>
        <dbReference type="ARBA" id="ARBA00023027"/>
    </source>
</evidence>
<dbReference type="InterPro" id="IPR006674">
    <property type="entry name" value="HD_domain"/>
</dbReference>
<comment type="pathway">
    <text evidence="2 14">Cofactor biosynthesis; NAD(+) biosynthesis; deamido-NAD(+) from nicotinate D-ribonucleotide: step 1/1.</text>
</comment>
<evidence type="ECO:0000256" key="5">
    <source>
        <dbReference type="ARBA" id="ARBA00022695"/>
    </source>
</evidence>
<gene>
    <name evidence="14 16" type="primary">nadD</name>
    <name evidence="16" type="ORF">CK556_02055</name>
</gene>
<dbReference type="GO" id="GO:0008803">
    <property type="term" value="F:bis(5'-nucleosyl)-tetraphosphatase (symmetrical) activity"/>
    <property type="evidence" value="ECO:0007669"/>
    <property type="project" value="UniProtKB-EC"/>
</dbReference>
<reference evidence="16 17" key="1">
    <citation type="submission" date="2017-08" db="EMBL/GenBank/DDBJ databases">
        <title>Complete Genome Sequence of Mesoplasma chauliocola.</title>
        <authorList>
            <person name="Knight T.F.Jr."/>
            <person name="Citino T."/>
        </authorList>
    </citation>
    <scope>NUCLEOTIDE SEQUENCE [LARGE SCALE GENOMIC DNA]</scope>
    <source>
        <strain evidence="16 17">CHPA-2</strain>
    </source>
</reference>
<dbReference type="CDD" id="cd02165">
    <property type="entry name" value="NMNAT"/>
    <property type="match status" value="1"/>
</dbReference>
<proteinExistence type="inferred from homology"/>
<dbReference type="InterPro" id="IPR005249">
    <property type="entry name" value="YqeK"/>
</dbReference>
<evidence type="ECO:0000256" key="4">
    <source>
        <dbReference type="ARBA" id="ARBA00022679"/>
    </source>
</evidence>
<keyword evidence="4 14" id="KW-0808">Transferase</keyword>
<dbReference type="InterPro" id="IPR005248">
    <property type="entry name" value="NadD/NMNAT"/>
</dbReference>
<evidence type="ECO:0000256" key="6">
    <source>
        <dbReference type="ARBA" id="ARBA00022723"/>
    </source>
</evidence>
<dbReference type="PANTHER" id="PTHR39321">
    <property type="entry name" value="NICOTINATE-NUCLEOTIDE ADENYLYLTRANSFERASE-RELATED"/>
    <property type="match status" value="1"/>
</dbReference>
<dbReference type="PANTHER" id="PTHR39321:SF3">
    <property type="entry name" value="PHOSPHOPANTETHEINE ADENYLYLTRANSFERASE"/>
    <property type="match status" value="1"/>
</dbReference>
<keyword evidence="11 14" id="KW-0520">NAD</keyword>
<evidence type="ECO:0000256" key="7">
    <source>
        <dbReference type="ARBA" id="ARBA00022741"/>
    </source>
</evidence>
<dbReference type="InterPro" id="IPR004821">
    <property type="entry name" value="Cyt_trans-like"/>
</dbReference>
<keyword evidence="10" id="KW-0408">Iron</keyword>
<dbReference type="HAMAP" id="MF_00244">
    <property type="entry name" value="NaMN_adenylyltr"/>
    <property type="match status" value="1"/>
</dbReference>
<dbReference type="GO" id="GO:0005524">
    <property type="term" value="F:ATP binding"/>
    <property type="evidence" value="ECO:0007669"/>
    <property type="project" value="UniProtKB-KW"/>
</dbReference>
<dbReference type="GO" id="GO:0046872">
    <property type="term" value="F:metal ion binding"/>
    <property type="evidence" value="ECO:0007669"/>
    <property type="project" value="UniProtKB-KW"/>
</dbReference>
<evidence type="ECO:0000256" key="9">
    <source>
        <dbReference type="ARBA" id="ARBA00022840"/>
    </source>
</evidence>
<dbReference type="Proteomes" id="UP000232229">
    <property type="component" value="Chromosome"/>
</dbReference>
<dbReference type="AlphaFoldDB" id="A0A249SNG2"/>
<keyword evidence="7 14" id="KW-0547">Nucleotide-binding</keyword>
<dbReference type="InterPro" id="IPR014729">
    <property type="entry name" value="Rossmann-like_a/b/a_fold"/>
</dbReference>
<comment type="catalytic activity">
    <reaction evidence="12 14">
        <text>nicotinate beta-D-ribonucleotide + ATP + H(+) = deamido-NAD(+) + diphosphate</text>
        <dbReference type="Rhea" id="RHEA:22860"/>
        <dbReference type="ChEBI" id="CHEBI:15378"/>
        <dbReference type="ChEBI" id="CHEBI:30616"/>
        <dbReference type="ChEBI" id="CHEBI:33019"/>
        <dbReference type="ChEBI" id="CHEBI:57502"/>
        <dbReference type="ChEBI" id="CHEBI:58437"/>
        <dbReference type="EC" id="2.7.7.18"/>
    </reaction>
</comment>
<comment type="similarity">
    <text evidence="14">Belongs to the NadD family.</text>
</comment>
<keyword evidence="8" id="KW-0378">Hydrolase</keyword>
<dbReference type="GO" id="GO:0004515">
    <property type="term" value="F:nicotinate-nucleotide adenylyltransferase activity"/>
    <property type="evidence" value="ECO:0007669"/>
    <property type="project" value="UniProtKB-UniRule"/>
</dbReference>
<evidence type="ECO:0000259" key="15">
    <source>
        <dbReference type="SMART" id="SM00471"/>
    </source>
</evidence>
<dbReference type="EMBL" id="CP023173">
    <property type="protein sequence ID" value="ASZ09139.1"/>
    <property type="molecule type" value="Genomic_DNA"/>
</dbReference>
<dbReference type="NCBIfam" id="NF005519">
    <property type="entry name" value="PRK07152.1"/>
    <property type="match status" value="1"/>
</dbReference>
<keyword evidence="9 14" id="KW-0067">ATP-binding</keyword>
<evidence type="ECO:0000256" key="2">
    <source>
        <dbReference type="ARBA" id="ARBA00005019"/>
    </source>
</evidence>
<keyword evidence="3 14" id="KW-0662">Pyridine nucleotide biosynthesis</keyword>
<dbReference type="InterPro" id="IPR003607">
    <property type="entry name" value="HD/PDEase_dom"/>
</dbReference>
<comment type="function">
    <text evidence="1 14">Catalyzes the reversible adenylation of nicotinate mononucleotide (NaMN) to nicotinic acid adenine dinucleotide (NaAD).</text>
</comment>
<dbReference type="SUPFAM" id="SSF109604">
    <property type="entry name" value="HD-domain/PDEase-like"/>
    <property type="match status" value="1"/>
</dbReference>
<keyword evidence="6" id="KW-0479">Metal-binding</keyword>
<evidence type="ECO:0000256" key="1">
    <source>
        <dbReference type="ARBA" id="ARBA00002324"/>
    </source>
</evidence>
<keyword evidence="17" id="KW-1185">Reference proteome</keyword>
<dbReference type="SUPFAM" id="SSF52374">
    <property type="entry name" value="Nucleotidylyl transferase"/>
    <property type="match status" value="1"/>
</dbReference>
<dbReference type="Gene3D" id="3.40.50.620">
    <property type="entry name" value="HUPs"/>
    <property type="match status" value="1"/>
</dbReference>
<dbReference type="UniPathway" id="UPA00253">
    <property type="reaction ID" value="UER00332"/>
</dbReference>
<dbReference type="SMART" id="SM00471">
    <property type="entry name" value="HDc"/>
    <property type="match status" value="1"/>
</dbReference>
<comment type="catalytic activity">
    <reaction evidence="13">
        <text>P(1),P(4)-bis(5'-adenosyl) tetraphosphate + H2O = 2 ADP + 2 H(+)</text>
        <dbReference type="Rhea" id="RHEA:24252"/>
        <dbReference type="ChEBI" id="CHEBI:15377"/>
        <dbReference type="ChEBI" id="CHEBI:15378"/>
        <dbReference type="ChEBI" id="CHEBI:58141"/>
        <dbReference type="ChEBI" id="CHEBI:456216"/>
        <dbReference type="EC" id="3.6.1.41"/>
    </reaction>
</comment>
<dbReference type="GO" id="GO:0009435">
    <property type="term" value="P:NAD+ biosynthetic process"/>
    <property type="evidence" value="ECO:0007669"/>
    <property type="project" value="UniProtKB-UniRule"/>
</dbReference>
<dbReference type="CDD" id="cd00077">
    <property type="entry name" value="HDc"/>
    <property type="match status" value="1"/>
</dbReference>
<evidence type="ECO:0000256" key="8">
    <source>
        <dbReference type="ARBA" id="ARBA00022801"/>
    </source>
</evidence>
<sequence>MKNKKRIALFGGSFDPVHTDHFNMAKACHDELNFEEVWIIPTFLNPFKSSTKTSNEERINLLNLIFENEDYIKIDKFEMNNNRVTTTFETVSHFKKMYPQNDFSFIIGSDNLNRLEEWNNFDELINMVNFIVFERNDVYKKEVAQKYNIPIYQFENNFLSSTKVRELKNLNLLTPKVNNYINYHLLYLESRVKPFMDKKRYEHCLNVGEMAESLAKLNQIDPQQAKVAGTLHDITKRWDTSKQIEYLNKYDKTLLEEPKPVWHSYTGAFHLKYDWLINDESIINAVFNHTVGCEKMSVLDMIVFCADKISKERDYENVELYREECFKDLKSGFIRLLINQYETAIKVHGKDSIGDKLIKTYNYYVKGEK</sequence>
<accession>A0A249SNG2</accession>
<dbReference type="STRING" id="1336232.GCA_000518825_00411"/>
<dbReference type="NCBIfam" id="TIGR00488">
    <property type="entry name" value="bis(5'-nucleosyl)-tetraphosphatase (symmetrical) YqeK"/>
    <property type="match status" value="1"/>
</dbReference>
<evidence type="ECO:0000256" key="14">
    <source>
        <dbReference type="HAMAP-Rule" id="MF_00244"/>
    </source>
</evidence>
<evidence type="ECO:0000256" key="12">
    <source>
        <dbReference type="ARBA" id="ARBA00048721"/>
    </source>
</evidence>
<keyword evidence="5 14" id="KW-0548">Nucleotidyltransferase</keyword>
<evidence type="ECO:0000313" key="17">
    <source>
        <dbReference type="Proteomes" id="UP000232229"/>
    </source>
</evidence>
<dbReference type="NCBIfam" id="TIGR00482">
    <property type="entry name" value="nicotinate (nicotinamide) nucleotide adenylyltransferase"/>
    <property type="match status" value="1"/>
</dbReference>
<evidence type="ECO:0000256" key="10">
    <source>
        <dbReference type="ARBA" id="ARBA00023004"/>
    </source>
</evidence>
<feature type="domain" description="HD/PDEase" evidence="15">
    <location>
        <begin position="196"/>
        <end position="318"/>
    </location>
</feature>
<dbReference type="Pfam" id="PF01966">
    <property type="entry name" value="HD"/>
    <property type="match status" value="1"/>
</dbReference>
<dbReference type="Pfam" id="PF01467">
    <property type="entry name" value="CTP_transf_like"/>
    <property type="match status" value="1"/>
</dbReference>
<dbReference type="EC" id="2.7.7.18" evidence="14"/>
<protein>
    <recommendedName>
        <fullName evidence="14">Probable nicotinate-nucleotide adenylyltransferase</fullName>
        <ecNumber evidence="14">2.7.7.18</ecNumber>
    </recommendedName>
    <alternativeName>
        <fullName evidence="14">Deamido-NAD(+) diphosphorylase</fullName>
    </alternativeName>
    <alternativeName>
        <fullName evidence="14">Deamido-NAD(+) pyrophosphorylase</fullName>
    </alternativeName>
    <alternativeName>
        <fullName evidence="14">Nicotinate mononucleotide adenylyltransferase</fullName>
        <shortName evidence="14">NaMN adenylyltransferase</shortName>
    </alternativeName>
</protein>
<organism evidence="16 17">
    <name type="scientific">Mesoplasma chauliocola</name>
    <dbReference type="NCBI Taxonomy" id="216427"/>
    <lineage>
        <taxon>Bacteria</taxon>
        <taxon>Bacillati</taxon>
        <taxon>Mycoplasmatota</taxon>
        <taxon>Mollicutes</taxon>
        <taxon>Entomoplasmatales</taxon>
        <taxon>Entomoplasmataceae</taxon>
        <taxon>Mesoplasma</taxon>
    </lineage>
</organism>